<feature type="domain" description="GmrSD restriction endonucleases C-terminal" evidence="1">
    <location>
        <begin position="118"/>
        <end position="212"/>
    </location>
</feature>
<accession>A0A8J3J905</accession>
<dbReference type="EMBL" id="BOMB01000028">
    <property type="protein sequence ID" value="GID13921.1"/>
    <property type="molecule type" value="Genomic_DNA"/>
</dbReference>
<dbReference type="Proteomes" id="UP000612808">
    <property type="component" value="Unassembled WGS sequence"/>
</dbReference>
<name>A0A8J3J905_9ACTN</name>
<evidence type="ECO:0000313" key="3">
    <source>
        <dbReference type="Proteomes" id="UP000612808"/>
    </source>
</evidence>
<dbReference type="PANTHER" id="PTHR24094">
    <property type="entry name" value="SECRETED PROTEIN"/>
    <property type="match status" value="1"/>
</dbReference>
<proteinExistence type="predicted"/>
<keyword evidence="3" id="KW-1185">Reference proteome</keyword>
<dbReference type="Pfam" id="PF07510">
    <property type="entry name" value="GmrSD_C"/>
    <property type="match status" value="1"/>
</dbReference>
<dbReference type="RefSeq" id="WP_203661410.1">
    <property type="nucleotide sequence ID" value="NZ_BAAAZM010000014.1"/>
</dbReference>
<evidence type="ECO:0000259" key="1">
    <source>
        <dbReference type="Pfam" id="PF07510"/>
    </source>
</evidence>
<sequence>MAGTKRRYLPLLLVLVVALGAAWLVRQHGSGASADKPQPGTPGAAQARKDLAALTVAEPHSMAGYSREKFPHWIDQGDHCDTREAVLKRDGKGVEVDSSCHATAGTWTSRYDGVTVTDGGKLDIDHVVPLANAWRTGAWQWTTDQRERFANDLKDPQLVAVSAKSNRSKGDQDPSTWKPPSQSYWCEYASDWIAVKYRWKLHVTSAEKAALGDMLGHC</sequence>
<dbReference type="AlphaFoldDB" id="A0A8J3J905"/>
<reference evidence="2" key="1">
    <citation type="submission" date="2021-01" db="EMBL/GenBank/DDBJ databases">
        <title>Whole genome shotgun sequence of Actinocatenispora rupis NBRC 107355.</title>
        <authorList>
            <person name="Komaki H."/>
            <person name="Tamura T."/>
        </authorList>
    </citation>
    <scope>NUCLEOTIDE SEQUENCE</scope>
    <source>
        <strain evidence="2">NBRC 107355</strain>
    </source>
</reference>
<organism evidence="2 3">
    <name type="scientific">Actinocatenispora rupis</name>
    <dbReference type="NCBI Taxonomy" id="519421"/>
    <lineage>
        <taxon>Bacteria</taxon>
        <taxon>Bacillati</taxon>
        <taxon>Actinomycetota</taxon>
        <taxon>Actinomycetes</taxon>
        <taxon>Micromonosporales</taxon>
        <taxon>Micromonosporaceae</taxon>
        <taxon>Actinocatenispora</taxon>
    </lineage>
</organism>
<comment type="caution">
    <text evidence="2">The sequence shown here is derived from an EMBL/GenBank/DDBJ whole genome shotgun (WGS) entry which is preliminary data.</text>
</comment>
<dbReference type="InterPro" id="IPR011089">
    <property type="entry name" value="GmrSD_C"/>
</dbReference>
<dbReference type="PANTHER" id="PTHR24094:SF15">
    <property type="entry name" value="AMP-DEPENDENT SYNTHETASE_LIGASE DOMAIN-CONTAINING PROTEIN-RELATED"/>
    <property type="match status" value="1"/>
</dbReference>
<protein>
    <recommendedName>
        <fullName evidence="1">GmrSD restriction endonucleases C-terminal domain-containing protein</fullName>
    </recommendedName>
</protein>
<gene>
    <name evidence="2" type="ORF">Aru02nite_48100</name>
</gene>
<evidence type="ECO:0000313" key="2">
    <source>
        <dbReference type="EMBL" id="GID13921.1"/>
    </source>
</evidence>